<accession>G2LL78</accession>
<proteinExistence type="predicted"/>
<evidence type="ECO:0000256" key="2">
    <source>
        <dbReference type="SAM" id="SignalP"/>
    </source>
</evidence>
<dbReference type="Gene3D" id="1.25.40.10">
    <property type="entry name" value="Tetratricopeptide repeat domain"/>
    <property type="match status" value="1"/>
</dbReference>
<dbReference type="SUPFAM" id="SSF48452">
    <property type="entry name" value="TPR-like"/>
    <property type="match status" value="1"/>
</dbReference>
<name>G2LL78_CHLTF</name>
<protein>
    <recommendedName>
        <fullName evidence="5">Tetratricopeptide repeat protein</fullName>
    </recommendedName>
</protein>
<gene>
    <name evidence="3" type="ordered locus">Cabther_B0757</name>
</gene>
<dbReference type="Proteomes" id="UP000006791">
    <property type="component" value="Chromosome 2"/>
</dbReference>
<keyword evidence="4" id="KW-1185">Reference proteome</keyword>
<evidence type="ECO:0008006" key="5">
    <source>
        <dbReference type="Google" id="ProtNLM"/>
    </source>
</evidence>
<dbReference type="AlphaFoldDB" id="G2LL78"/>
<dbReference type="KEGG" id="ctm:Cabther_B0757"/>
<dbReference type="OrthoDB" id="1594751at2"/>
<feature type="chain" id="PRO_5003432562" description="Tetratricopeptide repeat protein" evidence="2">
    <location>
        <begin position="26"/>
        <end position="281"/>
    </location>
</feature>
<feature type="compositionally biased region" description="Polar residues" evidence="1">
    <location>
        <begin position="84"/>
        <end position="100"/>
    </location>
</feature>
<dbReference type="HOGENOM" id="CLU_989357_0_0_0"/>
<evidence type="ECO:0000256" key="1">
    <source>
        <dbReference type="SAM" id="MobiDB-lite"/>
    </source>
</evidence>
<evidence type="ECO:0000313" key="3">
    <source>
        <dbReference type="EMBL" id="AEP13754.1"/>
    </source>
</evidence>
<dbReference type="RefSeq" id="WP_014101492.1">
    <property type="nucleotide sequence ID" value="NC_016025.1"/>
</dbReference>
<reference evidence="3 4" key="1">
    <citation type="journal article" date="2012" name="Environ. Microbiol.">
        <title>Complete genome of Candidatus Chloracidobacterium thermophilum, a chlorophyll-based photoheterotroph belonging to the phylum Acidobacteria.</title>
        <authorList>
            <person name="Garcia Costas A.M."/>
            <person name="Liu Z."/>
            <person name="Tomsho L.P."/>
            <person name="Schuster S.C."/>
            <person name="Ward D.M."/>
            <person name="Bryant D.A."/>
        </authorList>
    </citation>
    <scope>NUCLEOTIDE SEQUENCE [LARGE SCALE GENOMIC DNA]</scope>
    <source>
        <strain evidence="3 4">B</strain>
    </source>
</reference>
<dbReference type="InterPro" id="IPR011990">
    <property type="entry name" value="TPR-like_helical_dom_sf"/>
</dbReference>
<organism evidence="3 4">
    <name type="scientific">Chloracidobacterium thermophilum (strain B)</name>
    <dbReference type="NCBI Taxonomy" id="981222"/>
    <lineage>
        <taxon>Bacteria</taxon>
        <taxon>Pseudomonadati</taxon>
        <taxon>Acidobacteriota</taxon>
        <taxon>Terriglobia</taxon>
        <taxon>Terriglobales</taxon>
        <taxon>Acidobacteriaceae</taxon>
        <taxon>Chloracidobacterium</taxon>
    </lineage>
</organism>
<dbReference type="EMBL" id="CP002515">
    <property type="protein sequence ID" value="AEP13754.1"/>
    <property type="molecule type" value="Genomic_DNA"/>
</dbReference>
<keyword evidence="2" id="KW-0732">Signal</keyword>
<feature type="region of interest" description="Disordered" evidence="1">
    <location>
        <begin position="79"/>
        <end position="105"/>
    </location>
</feature>
<sequence length="281" mass="31611">MNHKKSTSRLWVCLVFLAFPVLTLSGQPSVSGKNLASERLRQTVKQKTRRQTAGIGHPMRLVGRAECFSLNHPSCKGVAPPHNWRSSDNPPQDPAQNTPPSDAWAPEYEPLLKQGMEALWRNEPDKAERLLTKAADLEPSGPYAFSLLGITYLYWKDQLGAAEYCMREAIKRGGSAVFRVFHDHDGLFVRNCTGYLHISADGVAFQADDGQHTFTADHNSIREFLPNEFVGSEYAAFHVKVRDSQKKTKNYNFAPWTNRHAEKELALRVYRFATGIQPATP</sequence>
<feature type="signal peptide" evidence="2">
    <location>
        <begin position="1"/>
        <end position="25"/>
    </location>
</feature>
<evidence type="ECO:0000313" key="4">
    <source>
        <dbReference type="Proteomes" id="UP000006791"/>
    </source>
</evidence>